<dbReference type="EMBL" id="CP063356">
    <property type="protein sequence ID" value="QOY36361.2"/>
    <property type="molecule type" value="Genomic_DNA"/>
</dbReference>
<dbReference type="KEGG" id="aia:AWH56_001290"/>
<dbReference type="Gene3D" id="1.10.3750.10">
    <property type="entry name" value="YhaI-like"/>
    <property type="match status" value="1"/>
</dbReference>
<reference evidence="1 2" key="2">
    <citation type="journal article" date="2019" name="Int. J. Syst. Evol. Microbiol.">
        <title>Anaerobacillus isosaccharinicus sp. nov., an alkaliphilic bacterium which degrades isosaccharinic acid.</title>
        <authorList>
            <person name="Bassil N.M."/>
            <person name="Lloyd J.R."/>
        </authorList>
    </citation>
    <scope>NUCLEOTIDE SEQUENCE [LARGE SCALE GENOMIC DNA]</scope>
    <source>
        <strain evidence="1 2">NB2006</strain>
    </source>
</reference>
<dbReference type="SUPFAM" id="SSF109915">
    <property type="entry name" value="Hypothetical protein YhaI"/>
    <property type="match status" value="1"/>
</dbReference>
<dbReference type="Pfam" id="PF08963">
    <property type="entry name" value="DUF1878"/>
    <property type="match status" value="1"/>
</dbReference>
<keyword evidence="2" id="KW-1185">Reference proteome</keyword>
<dbReference type="InterPro" id="IPR015058">
    <property type="entry name" value="DUF1878"/>
</dbReference>
<sequence length="112" mass="13380">MMESNEEKLQRLEFYQEILLTVMNNAYPFYALIINNELSKSEVEDIYLLCTKLNNELKKQKEEGFVTFLPLLTHFVGMLNYKLEPHETIDALYEQNIYRDLMAELKKIIRNP</sequence>
<dbReference type="InterPro" id="IPR035945">
    <property type="entry name" value="YhaI-like_sf"/>
</dbReference>
<gene>
    <name evidence="1" type="ORF">AWH56_001290</name>
</gene>
<evidence type="ECO:0000313" key="2">
    <source>
        <dbReference type="Proteomes" id="UP000180175"/>
    </source>
</evidence>
<accession>A0A7S7L8I9</accession>
<name>A0A7S7L8I9_9BACI</name>
<dbReference type="Proteomes" id="UP000180175">
    <property type="component" value="Chromosome"/>
</dbReference>
<evidence type="ECO:0000313" key="1">
    <source>
        <dbReference type="EMBL" id="QOY36361.2"/>
    </source>
</evidence>
<reference evidence="1 2" key="1">
    <citation type="journal article" date="2017" name="Genome Announc.">
        <title>Draft Genome Sequences of Four Alkaliphilic Bacteria Belonging to the Anaerobacillus Genus.</title>
        <authorList>
            <person name="Bassil N.M."/>
            <person name="Lloyd J.R."/>
        </authorList>
    </citation>
    <scope>NUCLEOTIDE SEQUENCE [LARGE SCALE GENOMIC DNA]</scope>
    <source>
        <strain evidence="1 2">NB2006</strain>
    </source>
</reference>
<dbReference type="OrthoDB" id="2353223at2"/>
<proteinExistence type="predicted"/>
<organism evidence="1 2">
    <name type="scientific">Anaerobacillus isosaccharinicus</name>
    <dbReference type="NCBI Taxonomy" id="1532552"/>
    <lineage>
        <taxon>Bacteria</taxon>
        <taxon>Bacillati</taxon>
        <taxon>Bacillota</taxon>
        <taxon>Bacilli</taxon>
        <taxon>Bacillales</taxon>
        <taxon>Bacillaceae</taxon>
        <taxon>Anaerobacillus</taxon>
    </lineage>
</organism>
<protein>
    <submittedName>
        <fullName evidence="1">DUF1878 family protein</fullName>
    </submittedName>
</protein>